<feature type="region of interest" description="Disordered" evidence="1">
    <location>
        <begin position="1"/>
        <end position="25"/>
    </location>
</feature>
<dbReference type="CDD" id="cd22093">
    <property type="entry name" value="F-box_FBXO15"/>
    <property type="match status" value="1"/>
</dbReference>
<dbReference type="SMART" id="SM00256">
    <property type="entry name" value="FBOX"/>
    <property type="match status" value="1"/>
</dbReference>
<dbReference type="Proteomes" id="UP001460270">
    <property type="component" value="Unassembled WGS sequence"/>
</dbReference>
<keyword evidence="4" id="KW-1185">Reference proteome</keyword>
<evidence type="ECO:0000259" key="2">
    <source>
        <dbReference type="PROSITE" id="PS50181"/>
    </source>
</evidence>
<proteinExistence type="predicted"/>
<dbReference type="InterPro" id="IPR001810">
    <property type="entry name" value="F-box_dom"/>
</dbReference>
<evidence type="ECO:0000313" key="3">
    <source>
        <dbReference type="EMBL" id="KAK7879374.1"/>
    </source>
</evidence>
<dbReference type="GO" id="GO:0019005">
    <property type="term" value="C:SCF ubiquitin ligase complex"/>
    <property type="evidence" value="ECO:0007669"/>
    <property type="project" value="TreeGrafter"/>
</dbReference>
<organism evidence="3 4">
    <name type="scientific">Mugilogobius chulae</name>
    <name type="common">yellowstripe goby</name>
    <dbReference type="NCBI Taxonomy" id="88201"/>
    <lineage>
        <taxon>Eukaryota</taxon>
        <taxon>Metazoa</taxon>
        <taxon>Chordata</taxon>
        <taxon>Craniata</taxon>
        <taxon>Vertebrata</taxon>
        <taxon>Euteleostomi</taxon>
        <taxon>Actinopterygii</taxon>
        <taxon>Neopterygii</taxon>
        <taxon>Teleostei</taxon>
        <taxon>Neoteleostei</taxon>
        <taxon>Acanthomorphata</taxon>
        <taxon>Gobiaria</taxon>
        <taxon>Gobiiformes</taxon>
        <taxon>Gobioidei</taxon>
        <taxon>Gobiidae</taxon>
        <taxon>Gobionellinae</taxon>
        <taxon>Mugilogobius</taxon>
    </lineage>
</organism>
<dbReference type="PANTHER" id="PTHR46731">
    <property type="entry name" value="F-BOX ONLY PROTEIN 15"/>
    <property type="match status" value="1"/>
</dbReference>
<dbReference type="AlphaFoldDB" id="A0AAW0MJP5"/>
<accession>A0AAW0MJP5</accession>
<dbReference type="PANTHER" id="PTHR46731:SF1">
    <property type="entry name" value="F-BOX ONLY PROTEIN 15"/>
    <property type="match status" value="1"/>
</dbReference>
<dbReference type="InterPro" id="IPR036047">
    <property type="entry name" value="F-box-like_dom_sf"/>
</dbReference>
<protein>
    <recommendedName>
        <fullName evidence="2">F-box domain-containing protein</fullName>
    </recommendedName>
</protein>
<sequence>MSTLKAAFPAAVKPKRTPKRPDKSRPCAQNWIERLPSEILLKILSYLNTAALFTLSHVSSVFYQHASDNALWHKIFLKEFGRTRKHNPKFVEDLLMKTDNIKNLDNVIGSGCIFKQQLILTCTSGKIIATLPTITLDCLVKQYKYSGVFASRGS</sequence>
<dbReference type="Pfam" id="PF12937">
    <property type="entry name" value="F-box-like"/>
    <property type="match status" value="1"/>
</dbReference>
<evidence type="ECO:0000256" key="1">
    <source>
        <dbReference type="SAM" id="MobiDB-lite"/>
    </source>
</evidence>
<feature type="domain" description="F-box" evidence="2">
    <location>
        <begin position="29"/>
        <end position="75"/>
    </location>
</feature>
<name>A0AAW0MJP5_9GOBI</name>
<gene>
    <name evidence="3" type="ORF">WMY93_030710</name>
</gene>
<reference evidence="4" key="1">
    <citation type="submission" date="2024-04" db="EMBL/GenBank/DDBJ databases">
        <title>Salinicola lusitanus LLJ914,a marine bacterium isolated from the Okinawa Trough.</title>
        <authorList>
            <person name="Li J."/>
        </authorList>
    </citation>
    <scope>NUCLEOTIDE SEQUENCE [LARGE SCALE GENOMIC DNA]</scope>
</reference>
<evidence type="ECO:0000313" key="4">
    <source>
        <dbReference type="Proteomes" id="UP001460270"/>
    </source>
</evidence>
<dbReference type="SUPFAM" id="SSF81383">
    <property type="entry name" value="F-box domain"/>
    <property type="match status" value="1"/>
</dbReference>
<comment type="caution">
    <text evidence="3">The sequence shown here is derived from an EMBL/GenBank/DDBJ whole genome shotgun (WGS) entry which is preliminary data.</text>
</comment>
<dbReference type="PROSITE" id="PS50181">
    <property type="entry name" value="FBOX"/>
    <property type="match status" value="1"/>
</dbReference>
<dbReference type="Gene3D" id="1.20.1280.50">
    <property type="match status" value="1"/>
</dbReference>
<dbReference type="EMBL" id="JBBPFD010000274">
    <property type="protein sequence ID" value="KAK7879374.1"/>
    <property type="molecule type" value="Genomic_DNA"/>
</dbReference>